<keyword evidence="2" id="KW-1185">Reference proteome</keyword>
<dbReference type="EMBL" id="BMAO01019222">
    <property type="protein sequence ID" value="GFR29164.1"/>
    <property type="molecule type" value="Genomic_DNA"/>
</dbReference>
<gene>
    <name evidence="1" type="ORF">TNCT_27111</name>
</gene>
<organism evidence="1 2">
    <name type="scientific">Trichonephila clavata</name>
    <name type="common">Joro spider</name>
    <name type="synonym">Nephila clavata</name>
    <dbReference type="NCBI Taxonomy" id="2740835"/>
    <lineage>
        <taxon>Eukaryota</taxon>
        <taxon>Metazoa</taxon>
        <taxon>Ecdysozoa</taxon>
        <taxon>Arthropoda</taxon>
        <taxon>Chelicerata</taxon>
        <taxon>Arachnida</taxon>
        <taxon>Araneae</taxon>
        <taxon>Araneomorphae</taxon>
        <taxon>Entelegynae</taxon>
        <taxon>Araneoidea</taxon>
        <taxon>Nephilidae</taxon>
        <taxon>Trichonephila</taxon>
    </lineage>
</organism>
<proteinExistence type="predicted"/>
<evidence type="ECO:0000313" key="1">
    <source>
        <dbReference type="EMBL" id="GFR29164.1"/>
    </source>
</evidence>
<evidence type="ECO:0000313" key="2">
    <source>
        <dbReference type="Proteomes" id="UP000887116"/>
    </source>
</evidence>
<dbReference type="Proteomes" id="UP000887116">
    <property type="component" value="Unassembled WGS sequence"/>
</dbReference>
<dbReference type="AlphaFoldDB" id="A0A8X6IVD5"/>
<sequence>MIIGQCSQVMARQCFRVHPNVNADRSVIDHPRKRARHLPSISLTNNRKKSLFSTKIYIRPHRMTAKRPLKLKDLQRINGSHVGNNLHGLVAGI</sequence>
<protein>
    <submittedName>
        <fullName evidence="1">Uncharacterized protein</fullName>
    </submittedName>
</protein>
<accession>A0A8X6IVD5</accession>
<name>A0A8X6IVD5_TRICU</name>
<reference evidence="1" key="1">
    <citation type="submission" date="2020-07" db="EMBL/GenBank/DDBJ databases">
        <title>Multicomponent nature underlies the extraordinary mechanical properties of spider dragline silk.</title>
        <authorList>
            <person name="Kono N."/>
            <person name="Nakamura H."/>
            <person name="Mori M."/>
            <person name="Yoshida Y."/>
            <person name="Ohtoshi R."/>
            <person name="Malay A.D."/>
            <person name="Moran D.A.P."/>
            <person name="Tomita M."/>
            <person name="Numata K."/>
            <person name="Arakawa K."/>
        </authorList>
    </citation>
    <scope>NUCLEOTIDE SEQUENCE</scope>
</reference>
<comment type="caution">
    <text evidence="1">The sequence shown here is derived from an EMBL/GenBank/DDBJ whole genome shotgun (WGS) entry which is preliminary data.</text>
</comment>